<accession>A0A4R4WS20</accession>
<keyword evidence="3" id="KW-1185">Reference proteome</keyword>
<dbReference type="SUPFAM" id="SSF54593">
    <property type="entry name" value="Glyoxalase/Bleomycin resistance protein/Dihydroxybiphenyl dioxygenase"/>
    <property type="match status" value="1"/>
</dbReference>
<dbReference type="InterPro" id="IPR037523">
    <property type="entry name" value="VOC_core"/>
</dbReference>
<dbReference type="PROSITE" id="PS51819">
    <property type="entry name" value="VOC"/>
    <property type="match status" value="1"/>
</dbReference>
<dbReference type="RefSeq" id="WP_132323602.1">
    <property type="nucleotide sequence ID" value="NZ_SMKR01000109.1"/>
</dbReference>
<protein>
    <submittedName>
        <fullName evidence="2">VOC family protein</fullName>
    </submittedName>
</protein>
<comment type="caution">
    <text evidence="2">The sequence shown here is derived from an EMBL/GenBank/DDBJ whole genome shotgun (WGS) entry which is preliminary data.</text>
</comment>
<dbReference type="InterPro" id="IPR004360">
    <property type="entry name" value="Glyas_Fos-R_dOase_dom"/>
</dbReference>
<dbReference type="CDD" id="cd06587">
    <property type="entry name" value="VOC"/>
    <property type="match status" value="1"/>
</dbReference>
<name>A0A4R4WS20_9ACTN</name>
<dbReference type="EMBL" id="SMKR01000109">
    <property type="protein sequence ID" value="TDD19910.1"/>
    <property type="molecule type" value="Genomic_DNA"/>
</dbReference>
<dbReference type="Proteomes" id="UP000295172">
    <property type="component" value="Unassembled WGS sequence"/>
</dbReference>
<dbReference type="AlphaFoldDB" id="A0A4R4WS20"/>
<dbReference type="InterPro" id="IPR029068">
    <property type="entry name" value="Glyas_Bleomycin-R_OHBP_Dase"/>
</dbReference>
<proteinExistence type="predicted"/>
<feature type="domain" description="VOC" evidence="1">
    <location>
        <begin position="4"/>
        <end position="127"/>
    </location>
</feature>
<sequence>MLRGFATVSLYATDMAAARAWYTELLGIEPYFAVPDFDDPGYLEYRFGDLQCELGIIDAKYARHQVTGGPAGAIIHWQADDLEGTFERLLSLGAKEIEGITERGDNTGFRTASVADPFGNIIGIMNNPHYLQVLADLKN</sequence>
<dbReference type="Pfam" id="PF00903">
    <property type="entry name" value="Glyoxalase"/>
    <property type="match status" value="1"/>
</dbReference>
<dbReference type="OrthoDB" id="4548523at2"/>
<evidence type="ECO:0000259" key="1">
    <source>
        <dbReference type="PROSITE" id="PS51819"/>
    </source>
</evidence>
<reference evidence="2 3" key="1">
    <citation type="submission" date="2019-02" db="EMBL/GenBank/DDBJ databases">
        <title>Draft genome sequences of novel Actinobacteria.</title>
        <authorList>
            <person name="Sahin N."/>
            <person name="Ay H."/>
            <person name="Saygin H."/>
        </authorList>
    </citation>
    <scope>NUCLEOTIDE SEQUENCE [LARGE SCALE GENOMIC DNA]</scope>
    <source>
        <strain evidence="2 3">16K104</strain>
    </source>
</reference>
<dbReference type="Gene3D" id="3.10.180.10">
    <property type="entry name" value="2,3-Dihydroxybiphenyl 1,2-Dioxygenase, domain 1"/>
    <property type="match status" value="1"/>
</dbReference>
<gene>
    <name evidence="2" type="ORF">E1218_23335</name>
</gene>
<evidence type="ECO:0000313" key="3">
    <source>
        <dbReference type="Proteomes" id="UP000295172"/>
    </source>
</evidence>
<evidence type="ECO:0000313" key="2">
    <source>
        <dbReference type="EMBL" id="TDD19910.1"/>
    </source>
</evidence>
<organism evidence="2 3">
    <name type="scientific">Kribbella turkmenica</name>
    <dbReference type="NCBI Taxonomy" id="2530375"/>
    <lineage>
        <taxon>Bacteria</taxon>
        <taxon>Bacillati</taxon>
        <taxon>Actinomycetota</taxon>
        <taxon>Actinomycetes</taxon>
        <taxon>Propionibacteriales</taxon>
        <taxon>Kribbellaceae</taxon>
        <taxon>Kribbella</taxon>
    </lineage>
</organism>